<dbReference type="EMBL" id="CP003261">
    <property type="protein sequence ID" value="AGK95232.1"/>
    <property type="molecule type" value="Genomic_DNA"/>
</dbReference>
<dbReference type="RefSeq" id="WP_015613559.1">
    <property type="nucleotide sequence ID" value="NC_021182.1"/>
</dbReference>
<evidence type="ECO:0000259" key="6">
    <source>
        <dbReference type="PROSITE" id="PS50893"/>
    </source>
</evidence>
<proteinExistence type="inferred from homology"/>
<evidence type="ECO:0000313" key="8">
    <source>
        <dbReference type="Proteomes" id="UP000013523"/>
    </source>
</evidence>
<keyword evidence="4" id="KW-0067">ATP-binding</keyword>
<evidence type="ECO:0000256" key="3">
    <source>
        <dbReference type="ARBA" id="ARBA00022741"/>
    </source>
</evidence>
<dbReference type="STRING" id="86416.Clopa_0155"/>
<dbReference type="GO" id="GO:0015418">
    <property type="term" value="F:ABC-type quaternary ammonium compound transporting activity"/>
    <property type="evidence" value="ECO:0007669"/>
    <property type="project" value="UniProtKB-EC"/>
</dbReference>
<gene>
    <name evidence="7" type="ORF">Clopa_0155</name>
</gene>
<dbReference type="InterPro" id="IPR017871">
    <property type="entry name" value="ABC_transporter-like_CS"/>
</dbReference>
<dbReference type="InterPro" id="IPR003593">
    <property type="entry name" value="AAA+_ATPase"/>
</dbReference>
<dbReference type="GO" id="GO:0005524">
    <property type="term" value="F:ATP binding"/>
    <property type="evidence" value="ECO:0007669"/>
    <property type="project" value="UniProtKB-KW"/>
</dbReference>
<dbReference type="PANTHER" id="PTHR43117:SF4">
    <property type="entry name" value="OSMOPROTECTANT IMPORT ATP-BINDING PROTEIN OSMV"/>
    <property type="match status" value="1"/>
</dbReference>
<dbReference type="HOGENOM" id="CLU_000604_1_5_9"/>
<dbReference type="SMART" id="SM00382">
    <property type="entry name" value="AAA"/>
    <property type="match status" value="1"/>
</dbReference>
<dbReference type="InterPro" id="IPR003439">
    <property type="entry name" value="ABC_transporter-like_ATP-bd"/>
</dbReference>
<protein>
    <recommendedName>
        <fullName evidence="5">ABC-type quaternary amine transporter</fullName>
        <ecNumber evidence="5">7.6.2.9</ecNumber>
    </recommendedName>
</protein>
<dbReference type="GO" id="GO:0016887">
    <property type="term" value="F:ATP hydrolysis activity"/>
    <property type="evidence" value="ECO:0007669"/>
    <property type="project" value="InterPro"/>
</dbReference>
<dbReference type="AlphaFoldDB" id="R4JWM5"/>
<dbReference type="PROSITE" id="PS50893">
    <property type="entry name" value="ABC_TRANSPORTER_2"/>
    <property type="match status" value="1"/>
</dbReference>
<dbReference type="PANTHER" id="PTHR43117">
    <property type="entry name" value="OSMOPROTECTANT IMPORT ATP-BINDING PROTEIN OSMV"/>
    <property type="match status" value="1"/>
</dbReference>
<dbReference type="SUPFAM" id="SSF54631">
    <property type="entry name" value="CBS-domain pair"/>
    <property type="match status" value="1"/>
</dbReference>
<feature type="domain" description="ABC transporter" evidence="6">
    <location>
        <begin position="5"/>
        <end position="241"/>
    </location>
</feature>
<dbReference type="PROSITE" id="PS00211">
    <property type="entry name" value="ABC_TRANSPORTER_1"/>
    <property type="match status" value="1"/>
</dbReference>
<reference evidence="7 8" key="1">
    <citation type="submission" date="2012-01" db="EMBL/GenBank/DDBJ databases">
        <title>Complete sequence of chromosome of Clostridium pasteurianum BC1.</title>
        <authorList>
            <consortium name="US DOE Joint Genome Institute"/>
            <person name="Lucas S."/>
            <person name="Han J."/>
            <person name="Lapidus A."/>
            <person name="Cheng J.-F."/>
            <person name="Goodwin L."/>
            <person name="Pitluck S."/>
            <person name="Peters L."/>
            <person name="Mikhailova N."/>
            <person name="Teshima H."/>
            <person name="Detter J.C."/>
            <person name="Han C."/>
            <person name="Tapia R."/>
            <person name="Land M."/>
            <person name="Hauser L."/>
            <person name="Kyrpides N."/>
            <person name="Ivanova N."/>
            <person name="Pagani I."/>
            <person name="Dunn J."/>
            <person name="Taghavi S."/>
            <person name="Francis A."/>
            <person name="van der Lelie D."/>
            <person name="Woyke T."/>
        </authorList>
    </citation>
    <scope>NUCLEOTIDE SEQUENCE [LARGE SCALE GENOMIC DNA]</scope>
    <source>
        <strain evidence="7 8">BC1</strain>
    </source>
</reference>
<evidence type="ECO:0000256" key="5">
    <source>
        <dbReference type="ARBA" id="ARBA00066388"/>
    </source>
</evidence>
<evidence type="ECO:0000256" key="4">
    <source>
        <dbReference type="ARBA" id="ARBA00022840"/>
    </source>
</evidence>
<name>R4JWM5_CLOPA</name>
<sequence>MTTAIEFIKVSKKFNNSKEYSVSEVSLSIEKGNFITILGTSGSGKTTLLKMINRIYETTSGEILFFGENIKNLNVEIHRRKIGYVIQQIGLFPHMTVEQNIATVPKILHWDKKKIAERVEYLLKLVGLSSDDFKKRYPRQLSGGQQQRVGLARAMAADPEIMLMDEPFGAIDAITRQKLQDELINIQKKLNKTIVFVTHDVNEAFKLGDKVIVMNKGKIQQFDSPYNILFNPANDFVARLVSSEDALQKLKYLKAELAMLPLDLPVDHEAIRVGKEESLYDVLTTFLNNNVKTVIVEDDKHHVLGKINWSQLNIKAVQREQDIYEKPGDDCDKISI</sequence>
<dbReference type="Pfam" id="PF00005">
    <property type="entry name" value="ABC_tran"/>
    <property type="match status" value="1"/>
</dbReference>
<evidence type="ECO:0000313" key="7">
    <source>
        <dbReference type="EMBL" id="AGK95232.1"/>
    </source>
</evidence>
<keyword evidence="8" id="KW-1185">Reference proteome</keyword>
<dbReference type="Proteomes" id="UP000013523">
    <property type="component" value="Chromosome"/>
</dbReference>
<accession>R4JWM5</accession>
<dbReference type="Gene3D" id="3.40.50.300">
    <property type="entry name" value="P-loop containing nucleotide triphosphate hydrolases"/>
    <property type="match status" value="1"/>
</dbReference>
<evidence type="ECO:0000256" key="1">
    <source>
        <dbReference type="ARBA" id="ARBA00005417"/>
    </source>
</evidence>
<keyword evidence="3" id="KW-0547">Nucleotide-binding</keyword>
<dbReference type="eggNOG" id="COG1125">
    <property type="taxonomic scope" value="Bacteria"/>
</dbReference>
<organism evidence="7 8">
    <name type="scientific">Clostridium pasteurianum BC1</name>
    <dbReference type="NCBI Taxonomy" id="86416"/>
    <lineage>
        <taxon>Bacteria</taxon>
        <taxon>Bacillati</taxon>
        <taxon>Bacillota</taxon>
        <taxon>Clostridia</taxon>
        <taxon>Eubacteriales</taxon>
        <taxon>Clostridiaceae</taxon>
        <taxon>Clostridium</taxon>
    </lineage>
</organism>
<dbReference type="EC" id="7.6.2.9" evidence="5"/>
<comment type="similarity">
    <text evidence="1">Belongs to the ABC transporter superfamily.</text>
</comment>
<dbReference type="PATRIC" id="fig|86416.3.peg.130"/>
<dbReference type="InterPro" id="IPR027417">
    <property type="entry name" value="P-loop_NTPase"/>
</dbReference>
<keyword evidence="2" id="KW-0813">Transport</keyword>
<dbReference type="KEGG" id="cpas:Clopa_0155"/>
<dbReference type="SUPFAM" id="SSF52540">
    <property type="entry name" value="P-loop containing nucleoside triphosphate hydrolases"/>
    <property type="match status" value="1"/>
</dbReference>
<dbReference type="InterPro" id="IPR046342">
    <property type="entry name" value="CBS_dom_sf"/>
</dbReference>
<evidence type="ECO:0000256" key="2">
    <source>
        <dbReference type="ARBA" id="ARBA00022448"/>
    </source>
</evidence>
<dbReference type="FunFam" id="3.40.50.300:FF:000425">
    <property type="entry name" value="Probable ABC transporter, ATP-binding subunit"/>
    <property type="match status" value="1"/>
</dbReference>